<dbReference type="Proteomes" id="UP000479710">
    <property type="component" value="Unassembled WGS sequence"/>
</dbReference>
<organism evidence="2 3">
    <name type="scientific">Oryza meyeriana var. granulata</name>
    <dbReference type="NCBI Taxonomy" id="110450"/>
    <lineage>
        <taxon>Eukaryota</taxon>
        <taxon>Viridiplantae</taxon>
        <taxon>Streptophyta</taxon>
        <taxon>Embryophyta</taxon>
        <taxon>Tracheophyta</taxon>
        <taxon>Spermatophyta</taxon>
        <taxon>Magnoliopsida</taxon>
        <taxon>Liliopsida</taxon>
        <taxon>Poales</taxon>
        <taxon>Poaceae</taxon>
        <taxon>BOP clade</taxon>
        <taxon>Oryzoideae</taxon>
        <taxon>Oryzeae</taxon>
        <taxon>Oryzinae</taxon>
        <taxon>Oryza</taxon>
        <taxon>Oryza meyeriana</taxon>
    </lineage>
</organism>
<proteinExistence type="predicted"/>
<evidence type="ECO:0000313" key="3">
    <source>
        <dbReference type="Proteomes" id="UP000479710"/>
    </source>
</evidence>
<reference evidence="2 3" key="1">
    <citation type="submission" date="2019-11" db="EMBL/GenBank/DDBJ databases">
        <title>Whole genome sequence of Oryza granulata.</title>
        <authorList>
            <person name="Li W."/>
        </authorList>
    </citation>
    <scope>NUCLEOTIDE SEQUENCE [LARGE SCALE GENOMIC DNA]</scope>
    <source>
        <strain evidence="3">cv. Menghai</strain>
        <tissue evidence="2">Leaf</tissue>
    </source>
</reference>
<accession>A0A6G1DJS0</accession>
<keyword evidence="3" id="KW-1185">Reference proteome</keyword>
<evidence type="ECO:0000256" key="1">
    <source>
        <dbReference type="SAM" id="MobiDB-lite"/>
    </source>
</evidence>
<dbReference type="AlphaFoldDB" id="A0A6G1DJS0"/>
<evidence type="ECO:0000313" key="2">
    <source>
        <dbReference type="EMBL" id="KAF0912651.1"/>
    </source>
</evidence>
<protein>
    <submittedName>
        <fullName evidence="2">Uncharacterized protein</fullName>
    </submittedName>
</protein>
<name>A0A6G1DJS0_9ORYZ</name>
<sequence>MGRSSDGGPCRSSGKGGPMGGVVDHAREGVVGPCGRSDRPFFVSPSPHPPLQRATSRGARARRRSVDEQTVDANELNWERIRIKVTDHC</sequence>
<comment type="caution">
    <text evidence="2">The sequence shown here is derived from an EMBL/GenBank/DDBJ whole genome shotgun (WGS) entry which is preliminary data.</text>
</comment>
<gene>
    <name evidence="2" type="ORF">E2562_015323</name>
</gene>
<dbReference type="EMBL" id="SPHZ02000006">
    <property type="protein sequence ID" value="KAF0912651.1"/>
    <property type="molecule type" value="Genomic_DNA"/>
</dbReference>
<feature type="region of interest" description="Disordered" evidence="1">
    <location>
        <begin position="1"/>
        <end position="68"/>
    </location>
</feature>